<proteinExistence type="predicted"/>
<feature type="region of interest" description="Disordered" evidence="1">
    <location>
        <begin position="67"/>
        <end position="87"/>
    </location>
</feature>
<dbReference type="EMBL" id="JNFQ01000002">
    <property type="protein sequence ID" value="KFG72574.1"/>
    <property type="molecule type" value="Genomic_DNA"/>
</dbReference>
<reference evidence="2 3" key="1">
    <citation type="submission" date="2014-05" db="EMBL/GenBank/DDBJ databases">
        <title>Complete genome sequence of the Streptomyces mutabilis TRM45540.</title>
        <authorList>
            <person name="Luo X."/>
            <person name="Zhang L."/>
        </authorList>
    </citation>
    <scope>NUCLEOTIDE SEQUENCE [LARGE SCALE GENOMIC DNA]</scope>
    <source>
        <strain evidence="2 3">TRM45540</strain>
    </source>
</reference>
<evidence type="ECO:0008006" key="4">
    <source>
        <dbReference type="Google" id="ProtNLM"/>
    </source>
</evidence>
<feature type="compositionally biased region" description="Polar residues" evidence="1">
    <location>
        <begin position="71"/>
        <end position="82"/>
    </location>
</feature>
<dbReference type="InterPro" id="IPR046229">
    <property type="entry name" value="TnpC-like"/>
</dbReference>
<feature type="compositionally biased region" description="Basic and acidic residues" evidence="1">
    <location>
        <begin position="150"/>
        <end position="167"/>
    </location>
</feature>
<dbReference type="RefSeq" id="WP_043377636.1">
    <property type="nucleotide sequence ID" value="NZ_KN039947.1"/>
</dbReference>
<evidence type="ECO:0000313" key="2">
    <source>
        <dbReference type="EMBL" id="KFG72574.1"/>
    </source>
</evidence>
<gene>
    <name evidence="2" type="ORF">FM21_16865</name>
</gene>
<dbReference type="AlphaFoldDB" id="A0A086MUK6"/>
<comment type="caution">
    <text evidence="2">The sequence shown here is derived from an EMBL/GenBank/DDBJ whole genome shotgun (WGS) entry which is preliminary data.</text>
</comment>
<dbReference type="Proteomes" id="UP000029095">
    <property type="component" value="Unassembled WGS sequence"/>
</dbReference>
<dbReference type="HOGENOM" id="CLU_132612_0_0_11"/>
<evidence type="ECO:0000256" key="1">
    <source>
        <dbReference type="SAM" id="MobiDB-lite"/>
    </source>
</evidence>
<accession>A0A086MUK6</accession>
<dbReference type="Pfam" id="PF19776">
    <property type="entry name" value="DUF6262"/>
    <property type="match status" value="1"/>
</dbReference>
<organism evidence="2 3">
    <name type="scientific">Streptomyces mutabilis</name>
    <dbReference type="NCBI Taxonomy" id="67332"/>
    <lineage>
        <taxon>Bacteria</taxon>
        <taxon>Bacillati</taxon>
        <taxon>Actinomycetota</taxon>
        <taxon>Actinomycetes</taxon>
        <taxon>Kitasatosporales</taxon>
        <taxon>Streptomycetaceae</taxon>
        <taxon>Streptomyces</taxon>
    </lineage>
</organism>
<evidence type="ECO:0000313" key="3">
    <source>
        <dbReference type="Proteomes" id="UP000029095"/>
    </source>
</evidence>
<keyword evidence="3" id="KW-1185">Reference proteome</keyword>
<sequence>MIPAMRDGRRADTERRRQRVVTAIKNAAKNGTPISVSAIARQAGVDRTFLYRHRDLLELAHAAELEPTAQDPASGSPVSRASLQADLANAQARNTRLTARIQQLEKRLSQALGTQAWQESGLGAPADIDELQRKITRLEQQNVELTSAWEEARSDSEAARAANRDLTRALNQRG</sequence>
<name>A0A086MUK6_9ACTN</name>
<feature type="region of interest" description="Disordered" evidence="1">
    <location>
        <begin position="149"/>
        <end position="174"/>
    </location>
</feature>
<protein>
    <recommendedName>
        <fullName evidence="4">Transposase</fullName>
    </recommendedName>
</protein>